<evidence type="ECO:0000313" key="2">
    <source>
        <dbReference type="Proteomes" id="UP001062846"/>
    </source>
</evidence>
<organism evidence="1 2">
    <name type="scientific">Rhododendron molle</name>
    <name type="common">Chinese azalea</name>
    <name type="synonym">Azalea mollis</name>
    <dbReference type="NCBI Taxonomy" id="49168"/>
    <lineage>
        <taxon>Eukaryota</taxon>
        <taxon>Viridiplantae</taxon>
        <taxon>Streptophyta</taxon>
        <taxon>Embryophyta</taxon>
        <taxon>Tracheophyta</taxon>
        <taxon>Spermatophyta</taxon>
        <taxon>Magnoliopsida</taxon>
        <taxon>eudicotyledons</taxon>
        <taxon>Gunneridae</taxon>
        <taxon>Pentapetalae</taxon>
        <taxon>asterids</taxon>
        <taxon>Ericales</taxon>
        <taxon>Ericaceae</taxon>
        <taxon>Ericoideae</taxon>
        <taxon>Rhodoreae</taxon>
        <taxon>Rhododendron</taxon>
    </lineage>
</organism>
<gene>
    <name evidence="1" type="ORF">RHMOL_Rhmol07G0100400</name>
</gene>
<proteinExistence type="predicted"/>
<protein>
    <submittedName>
        <fullName evidence="1">Uncharacterized protein</fullName>
    </submittedName>
</protein>
<comment type="caution">
    <text evidence="1">The sequence shown here is derived from an EMBL/GenBank/DDBJ whole genome shotgun (WGS) entry which is preliminary data.</text>
</comment>
<accession>A0ACC0N064</accession>
<evidence type="ECO:0000313" key="1">
    <source>
        <dbReference type="EMBL" id="KAI8546219.1"/>
    </source>
</evidence>
<dbReference type="EMBL" id="CM046394">
    <property type="protein sequence ID" value="KAI8546219.1"/>
    <property type="molecule type" value="Genomic_DNA"/>
</dbReference>
<reference evidence="1" key="1">
    <citation type="submission" date="2022-02" db="EMBL/GenBank/DDBJ databases">
        <title>Plant Genome Project.</title>
        <authorList>
            <person name="Zhang R.-G."/>
        </authorList>
    </citation>
    <scope>NUCLEOTIDE SEQUENCE</scope>
    <source>
        <strain evidence="1">AT1</strain>
    </source>
</reference>
<sequence length="174" mass="19483">MEKIQEQKEKQTQKANDDHNPTKPLVWDCGSSLYDSFELKSFERQLDSAIASRTLSMPHLPDRRAHHHAQPKPISKKASSKFSRPFHKLVKSVFGPKENTSSTLFSDPEGSSQDHGYYFVYDKSGSLSTIPEVAEKAAKYGNVLPDSDESLVKRAASERFTATSVGISCAIFFR</sequence>
<dbReference type="Proteomes" id="UP001062846">
    <property type="component" value="Chromosome 7"/>
</dbReference>
<name>A0ACC0N064_RHOML</name>
<keyword evidence="2" id="KW-1185">Reference proteome</keyword>